<evidence type="ECO:0000256" key="1">
    <source>
        <dbReference type="ARBA" id="ARBA00001946"/>
    </source>
</evidence>
<keyword evidence="4" id="KW-0460">Magnesium</keyword>
<proteinExistence type="inferred from homology"/>
<sequence>MVLKAVIFDFNGIIIDDEAIHLELIAELLLSENLRPDKEEIQEVCLGRSDRAGLQALWERQGRVLTPQALQELMERKSQAYRQRIQGLETLPIYPGLVDFILKLRLDHLKLALVSGALRQEVETVLDQIELLSQFPVRVTGDDTVTSKPDPEGYLLAVQQLNGFYPELELQPQDCLAIEDSPAGIEAARRAGMQVLGVANTYPVHMLQRQVDWVVDELGELELDRVQAAFDPSPTAPPSGS</sequence>
<dbReference type="InterPro" id="IPR023214">
    <property type="entry name" value="HAD_sf"/>
</dbReference>
<evidence type="ECO:0000256" key="3">
    <source>
        <dbReference type="ARBA" id="ARBA00022723"/>
    </source>
</evidence>
<keyword evidence="6" id="KW-1185">Reference proteome</keyword>
<dbReference type="PANTHER" id="PTHR46193:SF21">
    <property type="entry name" value="SLL1138 PROTEIN"/>
    <property type="match status" value="1"/>
</dbReference>
<dbReference type="NCBIfam" id="TIGR01509">
    <property type="entry name" value="HAD-SF-IA-v3"/>
    <property type="match status" value="1"/>
</dbReference>
<dbReference type="Gene3D" id="3.40.50.1000">
    <property type="entry name" value="HAD superfamily/HAD-like"/>
    <property type="match status" value="1"/>
</dbReference>
<dbReference type="InterPro" id="IPR036412">
    <property type="entry name" value="HAD-like_sf"/>
</dbReference>
<dbReference type="RefSeq" id="WP_252662570.1">
    <property type="nucleotide sequence ID" value="NZ_CP098611.1"/>
</dbReference>
<accession>A0ABY5AMY2</accession>
<dbReference type="InterPro" id="IPR023198">
    <property type="entry name" value="PGP-like_dom2"/>
</dbReference>
<evidence type="ECO:0000256" key="4">
    <source>
        <dbReference type="ARBA" id="ARBA00022842"/>
    </source>
</evidence>
<comment type="similarity">
    <text evidence="2">Belongs to the HAD-like hydrolase superfamily. CbbY/CbbZ/Gph/YieH family.</text>
</comment>
<dbReference type="SFLD" id="SFLDG01129">
    <property type="entry name" value="C1.5:_HAD__Beta-PGM__Phosphata"/>
    <property type="match status" value="1"/>
</dbReference>
<gene>
    <name evidence="5" type="ORF">NEA10_17160</name>
</gene>
<dbReference type="Proteomes" id="UP001056708">
    <property type="component" value="Chromosome"/>
</dbReference>
<keyword evidence="3" id="KW-0479">Metal-binding</keyword>
<dbReference type="SUPFAM" id="SSF56784">
    <property type="entry name" value="HAD-like"/>
    <property type="match status" value="1"/>
</dbReference>
<dbReference type="Gene3D" id="1.10.150.240">
    <property type="entry name" value="Putative phosphatase, domain 2"/>
    <property type="match status" value="1"/>
</dbReference>
<comment type="cofactor">
    <cofactor evidence="1">
        <name>Mg(2+)</name>
        <dbReference type="ChEBI" id="CHEBI:18420"/>
    </cofactor>
</comment>
<protein>
    <submittedName>
        <fullName evidence="5">HAD family phosphatase</fullName>
    </submittedName>
</protein>
<dbReference type="InterPro" id="IPR051600">
    <property type="entry name" value="Beta-PGM-like"/>
</dbReference>
<reference evidence="5" key="1">
    <citation type="submission" date="2022-06" db="EMBL/GenBank/DDBJ databases">
        <title>Genome sequence of Phormidium yuhuli AB48 isolated from an industrial photobioreactor environment.</title>
        <authorList>
            <person name="Qiu Y."/>
            <person name="Noonan A.J.C."/>
            <person name="Dofher K."/>
            <person name="Koch M."/>
            <person name="Kieft B."/>
            <person name="Lin X."/>
            <person name="Ziels R.M."/>
            <person name="Hallam S.J."/>
        </authorList>
    </citation>
    <scope>NUCLEOTIDE SEQUENCE</scope>
    <source>
        <strain evidence="5">AB48</strain>
    </source>
</reference>
<dbReference type="SFLD" id="SFLDG01135">
    <property type="entry name" value="C1.5.6:_HAD__Beta-PGM__Phospha"/>
    <property type="match status" value="1"/>
</dbReference>
<evidence type="ECO:0000313" key="6">
    <source>
        <dbReference type="Proteomes" id="UP001056708"/>
    </source>
</evidence>
<evidence type="ECO:0000256" key="2">
    <source>
        <dbReference type="ARBA" id="ARBA00006171"/>
    </source>
</evidence>
<dbReference type="Pfam" id="PF00702">
    <property type="entry name" value="Hydrolase"/>
    <property type="match status" value="1"/>
</dbReference>
<dbReference type="InterPro" id="IPR006439">
    <property type="entry name" value="HAD-SF_hydro_IA"/>
</dbReference>
<organism evidence="5 6">
    <name type="scientific">Phormidium yuhuli AB48</name>
    <dbReference type="NCBI Taxonomy" id="2940671"/>
    <lineage>
        <taxon>Bacteria</taxon>
        <taxon>Bacillati</taxon>
        <taxon>Cyanobacteriota</taxon>
        <taxon>Cyanophyceae</taxon>
        <taxon>Oscillatoriophycideae</taxon>
        <taxon>Oscillatoriales</taxon>
        <taxon>Oscillatoriaceae</taxon>
        <taxon>Phormidium</taxon>
        <taxon>Phormidium yuhuli</taxon>
    </lineage>
</organism>
<dbReference type="PANTHER" id="PTHR46193">
    <property type="entry name" value="6-PHOSPHOGLUCONATE PHOSPHATASE"/>
    <property type="match status" value="1"/>
</dbReference>
<dbReference type="EMBL" id="CP098611">
    <property type="protein sequence ID" value="USR90542.1"/>
    <property type="molecule type" value="Genomic_DNA"/>
</dbReference>
<evidence type="ECO:0000313" key="5">
    <source>
        <dbReference type="EMBL" id="USR90542.1"/>
    </source>
</evidence>
<name>A0ABY5AMY2_9CYAN</name>
<dbReference type="SFLD" id="SFLDS00003">
    <property type="entry name" value="Haloacid_Dehalogenase"/>
    <property type="match status" value="1"/>
</dbReference>